<dbReference type="Pfam" id="PF21704">
    <property type="entry name" value="POLH-Rev1_HhH"/>
    <property type="match status" value="1"/>
</dbReference>
<dbReference type="InterPro" id="IPR043128">
    <property type="entry name" value="Rev_trsase/Diguanyl_cyclase"/>
</dbReference>
<evidence type="ECO:0000256" key="3">
    <source>
        <dbReference type="ARBA" id="ARBA00022723"/>
    </source>
</evidence>
<dbReference type="InterPro" id="IPR052230">
    <property type="entry name" value="DNA_polymerase_eta"/>
</dbReference>
<dbReference type="InterPro" id="IPR001126">
    <property type="entry name" value="UmuC"/>
</dbReference>
<dbReference type="GO" id="GO:0042276">
    <property type="term" value="P:error-prone translesion synthesis"/>
    <property type="evidence" value="ECO:0007669"/>
    <property type="project" value="TreeGrafter"/>
</dbReference>
<keyword evidence="8" id="KW-0539">Nucleus</keyword>
<dbReference type="Gene3D" id="3.30.70.270">
    <property type="match status" value="1"/>
</dbReference>
<dbReference type="GO" id="GO:0070987">
    <property type="term" value="P:error-free translesion synthesis"/>
    <property type="evidence" value="ECO:0007669"/>
    <property type="project" value="UniProtKB-ARBA"/>
</dbReference>
<feature type="region of interest" description="Disordered" evidence="10">
    <location>
        <begin position="498"/>
        <end position="531"/>
    </location>
</feature>
<dbReference type="SUPFAM" id="SSF56672">
    <property type="entry name" value="DNA/RNA polymerases"/>
    <property type="match status" value="1"/>
</dbReference>
<dbReference type="PANTHER" id="PTHR45873">
    <property type="entry name" value="DNA POLYMERASE ETA"/>
    <property type="match status" value="1"/>
</dbReference>
<comment type="subcellular location">
    <subcellularLocation>
        <location evidence="1">Nucleus</location>
    </subcellularLocation>
</comment>
<evidence type="ECO:0000313" key="14">
    <source>
        <dbReference type="Proteomes" id="UP000053558"/>
    </source>
</evidence>
<dbReference type="OMA" id="AWPCSNL"/>
<evidence type="ECO:0000313" key="13">
    <source>
        <dbReference type="EMBL" id="EIW84203.1"/>
    </source>
</evidence>
<gene>
    <name evidence="13" type="ORF">CONPUDRAFT_151238</name>
</gene>
<keyword evidence="5" id="KW-0863">Zinc-finger</keyword>
<evidence type="ECO:0000259" key="12">
    <source>
        <dbReference type="PROSITE" id="PS51907"/>
    </source>
</evidence>
<feature type="domain" description="UmuC" evidence="11">
    <location>
        <begin position="49"/>
        <end position="317"/>
    </location>
</feature>
<dbReference type="RefSeq" id="XP_007765968.1">
    <property type="nucleotide sequence ID" value="XM_007767778.1"/>
</dbReference>
<dbReference type="Gene3D" id="3.40.1170.60">
    <property type="match status" value="1"/>
</dbReference>
<dbReference type="EMBL" id="JH711575">
    <property type="protein sequence ID" value="EIW84203.1"/>
    <property type="molecule type" value="Genomic_DNA"/>
</dbReference>
<dbReference type="Proteomes" id="UP000053558">
    <property type="component" value="Unassembled WGS sequence"/>
</dbReference>
<dbReference type="InterPro" id="IPR041298">
    <property type="entry name" value="UBZ3"/>
</dbReference>
<dbReference type="GO" id="GO:0007064">
    <property type="term" value="P:mitotic sister chromatid cohesion"/>
    <property type="evidence" value="ECO:0007669"/>
    <property type="project" value="UniProtKB-ARBA"/>
</dbReference>
<feature type="compositionally biased region" description="Low complexity" evidence="10">
    <location>
        <begin position="521"/>
        <end position="530"/>
    </location>
</feature>
<dbReference type="AlphaFoldDB" id="A0A5M3MYF6"/>
<keyword evidence="4" id="KW-0227">DNA damage</keyword>
<dbReference type="FunFam" id="3.40.1170.60:FF:000008">
    <property type="entry name" value="DNA polymerase eta subunit"/>
    <property type="match status" value="1"/>
</dbReference>
<accession>A0A5M3MYF6</accession>
<evidence type="ECO:0000256" key="7">
    <source>
        <dbReference type="ARBA" id="ARBA00023204"/>
    </source>
</evidence>
<protein>
    <recommendedName>
        <fullName evidence="9">DNA polymerase eta</fullName>
    </recommendedName>
</protein>
<dbReference type="GeneID" id="19202833"/>
<dbReference type="OrthoDB" id="5723at2759"/>
<dbReference type="PROSITE" id="PS50173">
    <property type="entry name" value="UMUC"/>
    <property type="match status" value="1"/>
</dbReference>
<evidence type="ECO:0000256" key="5">
    <source>
        <dbReference type="ARBA" id="ARBA00022771"/>
    </source>
</evidence>
<evidence type="ECO:0000256" key="9">
    <source>
        <dbReference type="ARBA" id="ARBA00044975"/>
    </source>
</evidence>
<evidence type="ECO:0000256" key="10">
    <source>
        <dbReference type="SAM" id="MobiDB-lite"/>
    </source>
</evidence>
<dbReference type="PANTHER" id="PTHR45873:SF1">
    <property type="entry name" value="DNA POLYMERASE ETA"/>
    <property type="match status" value="1"/>
</dbReference>
<dbReference type="KEGG" id="cput:CONPUDRAFT_151238"/>
<dbReference type="InterPro" id="IPR043502">
    <property type="entry name" value="DNA/RNA_pol_sf"/>
</dbReference>
<keyword evidence="6" id="KW-0862">Zinc</keyword>
<dbReference type="Pfam" id="PF00817">
    <property type="entry name" value="IMS"/>
    <property type="match status" value="1"/>
</dbReference>
<dbReference type="SUPFAM" id="SSF100879">
    <property type="entry name" value="Lesion bypass DNA polymerase (Y-family), little finger domain"/>
    <property type="match status" value="1"/>
</dbReference>
<dbReference type="InterPro" id="IPR036775">
    <property type="entry name" value="DNA_pol_Y-fam_lit_finger_sf"/>
</dbReference>
<dbReference type="InterPro" id="IPR017961">
    <property type="entry name" value="DNA_pol_Y-fam_little_finger"/>
</dbReference>
<reference evidence="14" key="1">
    <citation type="journal article" date="2012" name="Science">
        <title>The Paleozoic origin of enzymatic lignin decomposition reconstructed from 31 fungal genomes.</title>
        <authorList>
            <person name="Floudas D."/>
            <person name="Binder M."/>
            <person name="Riley R."/>
            <person name="Barry K."/>
            <person name="Blanchette R.A."/>
            <person name="Henrissat B."/>
            <person name="Martinez A.T."/>
            <person name="Otillar R."/>
            <person name="Spatafora J.W."/>
            <person name="Yadav J.S."/>
            <person name="Aerts A."/>
            <person name="Benoit I."/>
            <person name="Boyd A."/>
            <person name="Carlson A."/>
            <person name="Copeland A."/>
            <person name="Coutinho P.M."/>
            <person name="de Vries R.P."/>
            <person name="Ferreira P."/>
            <person name="Findley K."/>
            <person name="Foster B."/>
            <person name="Gaskell J."/>
            <person name="Glotzer D."/>
            <person name="Gorecki P."/>
            <person name="Heitman J."/>
            <person name="Hesse C."/>
            <person name="Hori C."/>
            <person name="Igarashi K."/>
            <person name="Jurgens J.A."/>
            <person name="Kallen N."/>
            <person name="Kersten P."/>
            <person name="Kohler A."/>
            <person name="Kuees U."/>
            <person name="Kumar T.K.A."/>
            <person name="Kuo A."/>
            <person name="LaButti K."/>
            <person name="Larrondo L.F."/>
            <person name="Lindquist E."/>
            <person name="Ling A."/>
            <person name="Lombard V."/>
            <person name="Lucas S."/>
            <person name="Lundell T."/>
            <person name="Martin R."/>
            <person name="McLaughlin D.J."/>
            <person name="Morgenstern I."/>
            <person name="Morin E."/>
            <person name="Murat C."/>
            <person name="Nagy L.G."/>
            <person name="Nolan M."/>
            <person name="Ohm R.A."/>
            <person name="Patyshakuliyeva A."/>
            <person name="Rokas A."/>
            <person name="Ruiz-Duenas F.J."/>
            <person name="Sabat G."/>
            <person name="Salamov A."/>
            <person name="Samejima M."/>
            <person name="Schmutz J."/>
            <person name="Slot J.C."/>
            <person name="St John F."/>
            <person name="Stenlid J."/>
            <person name="Sun H."/>
            <person name="Sun S."/>
            <person name="Syed K."/>
            <person name="Tsang A."/>
            <person name="Wiebenga A."/>
            <person name="Young D."/>
            <person name="Pisabarro A."/>
            <person name="Eastwood D.C."/>
            <person name="Martin F."/>
            <person name="Cullen D."/>
            <person name="Grigoriev I.V."/>
            <person name="Hibbett D.S."/>
        </authorList>
    </citation>
    <scope>NUCLEOTIDE SEQUENCE [LARGE SCALE GENOMIC DNA]</scope>
    <source>
        <strain evidence="14">RWD-64-598 SS2</strain>
    </source>
</reference>
<dbReference type="GO" id="GO:0005657">
    <property type="term" value="C:replication fork"/>
    <property type="evidence" value="ECO:0007669"/>
    <property type="project" value="UniProtKB-ARBA"/>
</dbReference>
<dbReference type="PROSITE" id="PS51907">
    <property type="entry name" value="ZF_UBZ3"/>
    <property type="match status" value="1"/>
</dbReference>
<feature type="domain" description="UBZ3-type" evidence="12">
    <location>
        <begin position="526"/>
        <end position="580"/>
    </location>
</feature>
<evidence type="ECO:0000256" key="6">
    <source>
        <dbReference type="ARBA" id="ARBA00022833"/>
    </source>
</evidence>
<dbReference type="FunFam" id="1.10.150.20:FF:000014">
    <property type="entry name" value="Polymerase (DNA directed), eta"/>
    <property type="match status" value="1"/>
</dbReference>
<keyword evidence="7" id="KW-0234">DNA repair</keyword>
<dbReference type="GO" id="GO:0035861">
    <property type="term" value="C:site of double-strand break"/>
    <property type="evidence" value="ECO:0007669"/>
    <property type="project" value="TreeGrafter"/>
</dbReference>
<dbReference type="Gene3D" id="1.10.150.20">
    <property type="entry name" value="5' to 3' exonuclease, C-terminal subdomain"/>
    <property type="match status" value="1"/>
</dbReference>
<dbReference type="Gene3D" id="3.30.1490.100">
    <property type="entry name" value="DNA polymerase, Y-family, little finger domain"/>
    <property type="match status" value="1"/>
</dbReference>
<dbReference type="GO" id="GO:0003887">
    <property type="term" value="F:DNA-directed DNA polymerase activity"/>
    <property type="evidence" value="ECO:0007669"/>
    <property type="project" value="TreeGrafter"/>
</dbReference>
<dbReference type="GO" id="GO:0008270">
    <property type="term" value="F:zinc ion binding"/>
    <property type="evidence" value="ECO:0007669"/>
    <property type="project" value="UniProtKB-KW"/>
</dbReference>
<organism evidence="13 14">
    <name type="scientific">Coniophora puteana (strain RWD-64-598)</name>
    <name type="common">Brown rot fungus</name>
    <dbReference type="NCBI Taxonomy" id="741705"/>
    <lineage>
        <taxon>Eukaryota</taxon>
        <taxon>Fungi</taxon>
        <taxon>Dikarya</taxon>
        <taxon>Basidiomycota</taxon>
        <taxon>Agaricomycotina</taxon>
        <taxon>Agaricomycetes</taxon>
        <taxon>Agaricomycetidae</taxon>
        <taxon>Boletales</taxon>
        <taxon>Coniophorineae</taxon>
        <taxon>Coniophoraceae</taxon>
        <taxon>Coniophora</taxon>
    </lineage>
</organism>
<dbReference type="GO" id="GO:0006281">
    <property type="term" value="P:DNA repair"/>
    <property type="evidence" value="ECO:0007669"/>
    <property type="project" value="UniProtKB-KW"/>
</dbReference>
<keyword evidence="14" id="KW-1185">Reference proteome</keyword>
<evidence type="ECO:0000259" key="11">
    <source>
        <dbReference type="PROSITE" id="PS50173"/>
    </source>
</evidence>
<name>A0A5M3MYF6_CONPW</name>
<keyword evidence="2" id="KW-0808">Transferase</keyword>
<dbReference type="GO" id="GO:0005634">
    <property type="term" value="C:nucleus"/>
    <property type="evidence" value="ECO:0007669"/>
    <property type="project" value="UniProtKB-SubCell"/>
</dbReference>
<dbReference type="Pfam" id="PF11799">
    <property type="entry name" value="IMS_C"/>
    <property type="match status" value="1"/>
</dbReference>
<dbReference type="GO" id="GO:0003684">
    <property type="term" value="F:damaged DNA binding"/>
    <property type="evidence" value="ECO:0007669"/>
    <property type="project" value="InterPro"/>
</dbReference>
<evidence type="ECO:0000256" key="1">
    <source>
        <dbReference type="ARBA" id="ARBA00004123"/>
    </source>
</evidence>
<evidence type="ECO:0000256" key="2">
    <source>
        <dbReference type="ARBA" id="ARBA00022679"/>
    </source>
</evidence>
<evidence type="ECO:0000256" key="4">
    <source>
        <dbReference type="ARBA" id="ARBA00022763"/>
    </source>
</evidence>
<comment type="caution">
    <text evidence="13">The sequence shown here is derived from an EMBL/GenBank/DDBJ whole genome shotgun (WGS) entry which is preliminary data.</text>
</comment>
<keyword evidence="3" id="KW-0479">Metal-binding</keyword>
<sequence>MSLASPTKSSIWKGKEKAMDEDYADLRPVITYRHLHSHNLGVRDPLRVVGLCDSDAFYAACERVRLNLSEDAPLVVQQWESLIAVSYPARKYGISRMDKIKDAKKKCPDLVSVHVATYKEGEKEPGYWDDIDTRTHKVSLDLYRRESAKIMNVFKEMLPNGEIEKASIDEAFIDLTQPVRDTILERYPYLANIPPNAPQGADTPLPSPPLELDWADKVHLIPILPSDDGDDSPKDESEFPPTWHDVALCIAAEFMTKMRKQVLDTLGYSTSAGLARNKALAKLSASVRKPNGQSILRNDAIPNYLRPMAFQKIRFLGGKLGKAFADEYDVSSVGDILTVSLDEMQSKFGEESLWVYELVRGIDRSEVKEKTAYFKSMLASKNLPKPITKSSEGPQWIRVLAAELTLRLNEARETMPSLWPKTIALHLRKGYEASRSKQAPFPFVKEVTVDIVASAGNKLWKEMTGNAKDVNVGALQLSFSNLGRGEVGQKNIDGFFQQSTKRSREDAEDDQPSDTIQGRASSSSPQSPSSFVCSRCKKRIELPIHVVEIRGHDAEGLAETVAALRAEHDDFHFAQDLANAPETDQTGPAPKPSKPSSTGRDTKRRKKAGEPSKGIARYFNKAG</sequence>
<dbReference type="GO" id="GO:0009314">
    <property type="term" value="P:response to radiation"/>
    <property type="evidence" value="ECO:0007669"/>
    <property type="project" value="TreeGrafter"/>
</dbReference>
<feature type="region of interest" description="Disordered" evidence="10">
    <location>
        <begin position="577"/>
        <end position="623"/>
    </location>
</feature>
<proteinExistence type="predicted"/>
<evidence type="ECO:0000256" key="8">
    <source>
        <dbReference type="ARBA" id="ARBA00023242"/>
    </source>
</evidence>